<proteinExistence type="predicted"/>
<dbReference type="InterPro" id="IPR025533">
    <property type="entry name" value="DUF4419"/>
</dbReference>
<dbReference type="PANTHER" id="PTHR31252:SF11">
    <property type="entry name" value="DUF4419 DOMAIN-CONTAINING PROTEIN"/>
    <property type="match status" value="1"/>
</dbReference>
<dbReference type="Pfam" id="PF14388">
    <property type="entry name" value="DUF4419"/>
    <property type="match status" value="1"/>
</dbReference>
<evidence type="ECO:0000313" key="2">
    <source>
        <dbReference type="Proteomes" id="UP000248423"/>
    </source>
</evidence>
<accession>A0A319DXY0</accession>
<evidence type="ECO:0000313" key="1">
    <source>
        <dbReference type="EMBL" id="PYI02090.1"/>
    </source>
</evidence>
<protein>
    <recommendedName>
        <fullName evidence="3">DUF4419 domain-containing protein</fullName>
    </recommendedName>
</protein>
<dbReference type="AlphaFoldDB" id="A0A319DXY0"/>
<dbReference type="STRING" id="1448318.A0A319DXY0"/>
<name>A0A319DXY0_ASPSB</name>
<dbReference type="Proteomes" id="UP000248423">
    <property type="component" value="Unassembled WGS sequence"/>
</dbReference>
<evidence type="ECO:0008006" key="3">
    <source>
        <dbReference type="Google" id="ProtNLM"/>
    </source>
</evidence>
<reference evidence="1 2" key="1">
    <citation type="submission" date="2018-02" db="EMBL/GenBank/DDBJ databases">
        <title>The genomes of Aspergillus section Nigri reveals drivers in fungal speciation.</title>
        <authorList>
            <consortium name="DOE Joint Genome Institute"/>
            <person name="Vesth T.C."/>
            <person name="Nybo J."/>
            <person name="Theobald S."/>
            <person name="Brandl J."/>
            <person name="Frisvad J.C."/>
            <person name="Nielsen K.F."/>
            <person name="Lyhne E.K."/>
            <person name="Kogle M.E."/>
            <person name="Kuo A."/>
            <person name="Riley R."/>
            <person name="Clum A."/>
            <person name="Nolan M."/>
            <person name="Lipzen A."/>
            <person name="Salamov A."/>
            <person name="Henrissat B."/>
            <person name="Wiebenga A."/>
            <person name="De vries R.P."/>
            <person name="Grigoriev I.V."/>
            <person name="Mortensen U.H."/>
            <person name="Andersen M.R."/>
            <person name="Baker S.E."/>
        </authorList>
    </citation>
    <scope>NUCLEOTIDE SEQUENCE [LARGE SCALE GENOMIC DNA]</scope>
    <source>
        <strain evidence="1 2">CBS 121057</strain>
    </source>
</reference>
<dbReference type="PANTHER" id="PTHR31252">
    <property type="entry name" value="DUF4419 DOMAIN-CONTAINING PROTEIN"/>
    <property type="match status" value="1"/>
</dbReference>
<gene>
    <name evidence="1" type="ORF">BO78DRAFT_400814</name>
</gene>
<sequence>MPVTLQTSDASPQRWAATKAKNAEEMFQKACPRLFQRSDGVLQSSFPEQPRHITPDENGFVRAVWKAYSHHHHLVLRPDDVWCAILVQLGFYINAHAESLRSHFVTHQGQKELEVRASGTLNTVNVGLLAIQMTNLIKENIVDPELHAWIMPSFTTTTQSDEIVAAVLMMGTFQKYFTYTMCLLCGIPTVTLQGEREDWVNLLAKLERIPSLGTEPAQFASLLEPILKNFVASFDHPDSPELFNFWNTCVHHQWGSGSSSLSGWITAFCFWDQNGEPLPGRLASDTRFLSVDTDDIPPGLASVPVRLIDNNVTIRTRMVAGLVGIEATSGPNSTLDSIRPYSGWWMFKEAAEDEQDKVDS</sequence>
<keyword evidence="2" id="KW-1185">Reference proteome</keyword>
<dbReference type="VEuPathDB" id="FungiDB:BO78DRAFT_400814"/>
<dbReference type="OrthoDB" id="9978173at2759"/>
<dbReference type="EMBL" id="KZ826401">
    <property type="protein sequence ID" value="PYI02090.1"/>
    <property type="molecule type" value="Genomic_DNA"/>
</dbReference>
<organism evidence="1 2">
    <name type="scientific">Aspergillus sclerotiicarbonarius (strain CBS 121057 / IBT 28362)</name>
    <dbReference type="NCBI Taxonomy" id="1448318"/>
    <lineage>
        <taxon>Eukaryota</taxon>
        <taxon>Fungi</taxon>
        <taxon>Dikarya</taxon>
        <taxon>Ascomycota</taxon>
        <taxon>Pezizomycotina</taxon>
        <taxon>Eurotiomycetes</taxon>
        <taxon>Eurotiomycetidae</taxon>
        <taxon>Eurotiales</taxon>
        <taxon>Aspergillaceae</taxon>
        <taxon>Aspergillus</taxon>
        <taxon>Aspergillus subgen. Circumdati</taxon>
    </lineage>
</organism>